<gene>
    <name evidence="1" type="ORF">NM208_g1808</name>
</gene>
<accession>A0ACC1SUL0</accession>
<keyword evidence="2" id="KW-1185">Reference proteome</keyword>
<organism evidence="1 2">
    <name type="scientific">Fusarium decemcellulare</name>
    <dbReference type="NCBI Taxonomy" id="57161"/>
    <lineage>
        <taxon>Eukaryota</taxon>
        <taxon>Fungi</taxon>
        <taxon>Dikarya</taxon>
        <taxon>Ascomycota</taxon>
        <taxon>Pezizomycotina</taxon>
        <taxon>Sordariomycetes</taxon>
        <taxon>Hypocreomycetidae</taxon>
        <taxon>Hypocreales</taxon>
        <taxon>Nectriaceae</taxon>
        <taxon>Fusarium</taxon>
        <taxon>Fusarium decemcellulare species complex</taxon>
    </lineage>
</organism>
<evidence type="ECO:0000313" key="2">
    <source>
        <dbReference type="Proteomes" id="UP001148629"/>
    </source>
</evidence>
<evidence type="ECO:0000313" key="1">
    <source>
        <dbReference type="EMBL" id="KAJ3546833.1"/>
    </source>
</evidence>
<dbReference type="Proteomes" id="UP001148629">
    <property type="component" value="Unassembled WGS sequence"/>
</dbReference>
<reference evidence="1" key="1">
    <citation type="submission" date="2022-08" db="EMBL/GenBank/DDBJ databases">
        <title>Genome Sequence of Fusarium decemcellulare.</title>
        <authorList>
            <person name="Buettner E."/>
        </authorList>
    </citation>
    <scope>NUCLEOTIDE SEQUENCE</scope>
    <source>
        <strain evidence="1">Babe19</strain>
    </source>
</reference>
<name>A0ACC1SUL0_9HYPO</name>
<comment type="caution">
    <text evidence="1">The sequence shown here is derived from an EMBL/GenBank/DDBJ whole genome shotgun (WGS) entry which is preliminary data.</text>
</comment>
<proteinExistence type="predicted"/>
<protein>
    <submittedName>
        <fullName evidence="1">Uncharacterized protein</fullName>
    </submittedName>
</protein>
<sequence>MLACNTYLEAAWAICFDNGSVVALMQGQGFTTVASSIELVVLQAVYIEKNAVISTLALSIQAALSQGPYGLQYLSGEEAEAAAKANAKTAQRPWKLWVDEIRAYSLYTNLASTYFRVTIVHTLCDLQDRLNQLTSCWFKNVKLPAVMPTSRLTGQRAKVRPGNLPSGHTPGRKFGSNYATGQGYSITPAPEYVPVECPIIWESTRWFPNRHTHSTINTNGTSNNGHANTQFPEPVLRSATPGLLGNFRSSMGRMNPWLDQARKLLAYIMLPIGFVAMITGIATYGRFFEGHAIFGGLAHWIKGGVFFWFGLFSLARWAGCFSELGWAWNSRPSQDFSSRWRPSVEFLESFLIFFYGSTNIFLEHLGGWGKAGGPKDLEHISITILFIGVGLCGMLIESDWLDVLLNTAISYSIAQNVRTSDEETGRLLPSRAGLSFNPIPALVIFILGAMIGSHHQSSMTSAMLHKQWGNLLASASVGRCLTYLILLLQRPESESPYSPRPPTELIVSFCLIAGGITFMTSVSR</sequence>
<dbReference type="EMBL" id="JANRMS010000099">
    <property type="protein sequence ID" value="KAJ3546833.1"/>
    <property type="molecule type" value="Genomic_DNA"/>
</dbReference>